<evidence type="ECO:0008006" key="3">
    <source>
        <dbReference type="Google" id="ProtNLM"/>
    </source>
</evidence>
<keyword evidence="2" id="KW-1185">Reference proteome</keyword>
<dbReference type="InterPro" id="IPR036769">
    <property type="entry name" value="Ribosomal_uL11_C_sf"/>
</dbReference>
<dbReference type="SUPFAM" id="SSF46906">
    <property type="entry name" value="Ribosomal protein L11, C-terminal domain"/>
    <property type="match status" value="1"/>
</dbReference>
<dbReference type="Ensembl" id="ENSOMYT00000003573.2">
    <property type="protein sequence ID" value="ENSOMYP00000003205.2"/>
    <property type="gene ID" value="ENSOMYG00000001688.2"/>
</dbReference>
<name>A0A8C7LRY9_ONCMY</name>
<sequence length="117" mass="12653">FSAISRTLRFFTAAKKMDSGGRGVMRTIVRSGQAASGPPLGIPLPIKIHLKPDRKCLTSSSRWLASRKGPVKAGHETAGMVSVKAVYEIMQNASLNMVTKSIISSARSWNIEIVNNL</sequence>
<accession>A0A8C7LRY9</accession>
<reference evidence="1" key="2">
    <citation type="submission" date="2025-08" db="UniProtKB">
        <authorList>
            <consortium name="Ensembl"/>
        </authorList>
    </citation>
    <scope>IDENTIFICATION</scope>
</reference>
<reference evidence="1" key="3">
    <citation type="submission" date="2025-09" db="UniProtKB">
        <authorList>
            <consortium name="Ensembl"/>
        </authorList>
    </citation>
    <scope>IDENTIFICATION</scope>
</reference>
<organism evidence="1 2">
    <name type="scientific">Oncorhynchus mykiss</name>
    <name type="common">Rainbow trout</name>
    <name type="synonym">Salmo gairdneri</name>
    <dbReference type="NCBI Taxonomy" id="8022"/>
    <lineage>
        <taxon>Eukaryota</taxon>
        <taxon>Metazoa</taxon>
        <taxon>Chordata</taxon>
        <taxon>Craniata</taxon>
        <taxon>Vertebrata</taxon>
        <taxon>Euteleostomi</taxon>
        <taxon>Actinopterygii</taxon>
        <taxon>Neopterygii</taxon>
        <taxon>Teleostei</taxon>
        <taxon>Protacanthopterygii</taxon>
        <taxon>Salmoniformes</taxon>
        <taxon>Salmonidae</taxon>
        <taxon>Salmoninae</taxon>
        <taxon>Oncorhynchus</taxon>
    </lineage>
</organism>
<protein>
    <recommendedName>
        <fullName evidence="3">Ribosomal protein L11 C-terminal domain-containing protein</fullName>
    </recommendedName>
</protein>
<dbReference type="AlphaFoldDB" id="A0A8C7LRY9"/>
<dbReference type="Gene3D" id="1.10.10.250">
    <property type="entry name" value="Ribosomal protein L11, C-terminal domain"/>
    <property type="match status" value="1"/>
</dbReference>
<evidence type="ECO:0000313" key="1">
    <source>
        <dbReference type="Ensembl" id="ENSOMYP00000003205.2"/>
    </source>
</evidence>
<proteinExistence type="predicted"/>
<evidence type="ECO:0000313" key="2">
    <source>
        <dbReference type="Proteomes" id="UP000694395"/>
    </source>
</evidence>
<reference evidence="1" key="1">
    <citation type="submission" date="2020-07" db="EMBL/GenBank/DDBJ databases">
        <title>A long reads based de novo assembly of the rainbow trout Arlee double haploid line genome.</title>
        <authorList>
            <person name="Gao G."/>
            <person name="Palti Y."/>
        </authorList>
    </citation>
    <scope>NUCLEOTIDE SEQUENCE [LARGE SCALE GENOMIC DNA]</scope>
</reference>
<dbReference type="Proteomes" id="UP000694395">
    <property type="component" value="Chromosome 1"/>
</dbReference>